<comment type="domain">
    <text evidence="12">Consists of 3 domains; the N-terminus binds the ribosome, the middle domain has PPIase activity, while the C-terminus has intrinsic chaperone activity on its own.</text>
</comment>
<dbReference type="SUPFAM" id="SSF54534">
    <property type="entry name" value="FKBP-like"/>
    <property type="match status" value="1"/>
</dbReference>
<dbReference type="InterPro" id="IPR005215">
    <property type="entry name" value="Trig_fac"/>
</dbReference>
<dbReference type="PANTHER" id="PTHR30560:SF3">
    <property type="entry name" value="TRIGGER FACTOR-LIKE PROTEIN TIG, CHLOROPLASTIC"/>
    <property type="match status" value="1"/>
</dbReference>
<evidence type="ECO:0000256" key="8">
    <source>
        <dbReference type="ARBA" id="ARBA00023235"/>
    </source>
</evidence>
<dbReference type="InterPro" id="IPR008880">
    <property type="entry name" value="Trigger_fac_C"/>
</dbReference>
<dbReference type="InterPro" id="IPR001179">
    <property type="entry name" value="PPIase_FKBP_dom"/>
</dbReference>
<proteinExistence type="inferred from homology"/>
<dbReference type="Pfam" id="PF05698">
    <property type="entry name" value="Trigger_C"/>
    <property type="match status" value="1"/>
</dbReference>
<evidence type="ECO:0000256" key="3">
    <source>
        <dbReference type="ARBA" id="ARBA00013194"/>
    </source>
</evidence>
<dbReference type="GO" id="GO:0003755">
    <property type="term" value="F:peptidyl-prolyl cis-trans isomerase activity"/>
    <property type="evidence" value="ECO:0007669"/>
    <property type="project" value="UniProtKB-UniRule"/>
</dbReference>
<dbReference type="HAMAP" id="MF_00303">
    <property type="entry name" value="Trigger_factor_Tig"/>
    <property type="match status" value="1"/>
</dbReference>
<dbReference type="GO" id="GO:0051083">
    <property type="term" value="P:'de novo' cotranslational protein folding"/>
    <property type="evidence" value="ECO:0007669"/>
    <property type="project" value="TreeGrafter"/>
</dbReference>
<feature type="domain" description="PPIase FKBP-type" evidence="15">
    <location>
        <begin position="164"/>
        <end position="249"/>
    </location>
</feature>
<dbReference type="RefSeq" id="WP_090243726.1">
    <property type="nucleotide sequence ID" value="NZ_FNOU01000004.1"/>
</dbReference>
<dbReference type="GO" id="GO:0051301">
    <property type="term" value="P:cell division"/>
    <property type="evidence" value="ECO:0007669"/>
    <property type="project" value="UniProtKB-KW"/>
</dbReference>
<evidence type="ECO:0000256" key="7">
    <source>
        <dbReference type="ARBA" id="ARBA00023186"/>
    </source>
</evidence>
<dbReference type="GO" id="GO:0043022">
    <property type="term" value="F:ribosome binding"/>
    <property type="evidence" value="ECO:0007669"/>
    <property type="project" value="TreeGrafter"/>
</dbReference>
<evidence type="ECO:0000256" key="13">
    <source>
        <dbReference type="PROSITE-ProRule" id="PRU00277"/>
    </source>
</evidence>
<dbReference type="Gene3D" id="1.10.3120.10">
    <property type="entry name" value="Trigger factor, C-terminal domain"/>
    <property type="match status" value="1"/>
</dbReference>
<evidence type="ECO:0000256" key="5">
    <source>
        <dbReference type="ARBA" id="ARBA00022618"/>
    </source>
</evidence>
<reference evidence="17" key="1">
    <citation type="submission" date="2016-10" db="EMBL/GenBank/DDBJ databases">
        <authorList>
            <person name="Varghese N."/>
            <person name="Submissions S."/>
        </authorList>
    </citation>
    <scope>NUCLEOTIDE SEQUENCE [LARGE SCALE GENOMIC DNA]</scope>
    <source>
        <strain evidence="17">VPI 5359</strain>
    </source>
</reference>
<dbReference type="Gene3D" id="3.10.50.40">
    <property type="match status" value="1"/>
</dbReference>
<keyword evidence="8 12" id="KW-0413">Isomerase</keyword>
<name>A0A1H3D7I2_EUBBA</name>
<dbReference type="GO" id="GO:0043335">
    <property type="term" value="P:protein unfolding"/>
    <property type="evidence" value="ECO:0007669"/>
    <property type="project" value="TreeGrafter"/>
</dbReference>
<dbReference type="InterPro" id="IPR008881">
    <property type="entry name" value="Trigger_fac_ribosome-bd_bac"/>
</dbReference>
<keyword evidence="9 12" id="KW-0131">Cell cycle</keyword>
<dbReference type="Gene3D" id="3.30.70.1050">
    <property type="entry name" value="Trigger factor ribosome-binding domain"/>
    <property type="match status" value="1"/>
</dbReference>
<comment type="function">
    <text evidence="10 12">Involved in protein export. Acts as a chaperone by maintaining the newly synthesized protein in an open conformation. Functions as a peptidyl-prolyl cis-trans isomerase.</text>
</comment>
<dbReference type="EC" id="5.2.1.8" evidence="3 12"/>
<organism evidence="16 17">
    <name type="scientific">Eubacterium barkeri</name>
    <name type="common">Clostridium barkeri</name>
    <dbReference type="NCBI Taxonomy" id="1528"/>
    <lineage>
        <taxon>Bacteria</taxon>
        <taxon>Bacillati</taxon>
        <taxon>Bacillota</taxon>
        <taxon>Clostridia</taxon>
        <taxon>Eubacteriales</taxon>
        <taxon>Eubacteriaceae</taxon>
        <taxon>Eubacterium</taxon>
    </lineage>
</organism>
<keyword evidence="6 12" id="KW-0697">Rotamase</keyword>
<dbReference type="NCBIfam" id="TIGR00115">
    <property type="entry name" value="tig"/>
    <property type="match status" value="1"/>
</dbReference>
<comment type="subcellular location">
    <subcellularLocation>
        <location evidence="12">Cytoplasm</location>
    </subcellularLocation>
    <text evidence="12">About half TF is bound to the ribosome near the polypeptide exit tunnel while the other half is free in the cytoplasm.</text>
</comment>
<dbReference type="OrthoDB" id="9767721at2"/>
<dbReference type="SUPFAM" id="SSF102735">
    <property type="entry name" value="Trigger factor ribosome-binding domain"/>
    <property type="match status" value="1"/>
</dbReference>
<evidence type="ECO:0000256" key="12">
    <source>
        <dbReference type="HAMAP-Rule" id="MF_00303"/>
    </source>
</evidence>
<sequence>MSAKILGTEKNVVTMELTIVAEDFTAAINQAYQKNKKYFSIQGFRKGKAPRKIIEAHYGKGVFVEDAIDFAFPGAYKDALEETKIEAVTRPTLEKVEKVDEAEGAIFIVKVGVKPEVTLKDYKGAEINKLEPEITEEDIAAKLAEMQNQNARIISDDEAAAKLGDTVIIDYEGFVDDEPFIGGKDEGHSLELGSNTFIPGFEDQLVGAKKDDAVDVKVTFPEEYHADNLAGKDAVFKVVVKEVQVKELPVLDDEFAKDVSEFDTLDELKADISEKLKEEKTRTLRADAERAVIEFAIENAELEVPDLMIEEEVDRSMESMEQQMKAQGISLDDYFKFTGSSREDFRENMKPDAEKNIKMELVLADIAEAEAMAVTEEEMDAEIKVYADAFNHEFEAYKETVDDRMREYLDANIKRKKTVDFLVDAAVQK</sequence>
<dbReference type="FunFam" id="3.10.50.40:FF:000001">
    <property type="entry name" value="Trigger factor"/>
    <property type="match status" value="1"/>
</dbReference>
<evidence type="ECO:0000256" key="1">
    <source>
        <dbReference type="ARBA" id="ARBA00000971"/>
    </source>
</evidence>
<dbReference type="SUPFAM" id="SSF109998">
    <property type="entry name" value="Triger factor/SurA peptide-binding domain-like"/>
    <property type="match status" value="1"/>
</dbReference>
<dbReference type="STRING" id="1528.SAMN04488579_104116"/>
<evidence type="ECO:0000313" key="17">
    <source>
        <dbReference type="Proteomes" id="UP000199652"/>
    </source>
</evidence>
<dbReference type="InterPro" id="IPR037041">
    <property type="entry name" value="Trigger_fac_C_sf"/>
</dbReference>
<comment type="similarity">
    <text evidence="2 12 14">Belongs to the FKBP-type PPIase family. Tig subfamily.</text>
</comment>
<accession>A0A1H3D7I2</accession>
<dbReference type="GO" id="GO:0044183">
    <property type="term" value="F:protein folding chaperone"/>
    <property type="evidence" value="ECO:0007669"/>
    <property type="project" value="TreeGrafter"/>
</dbReference>
<dbReference type="PROSITE" id="PS50059">
    <property type="entry name" value="FKBP_PPIASE"/>
    <property type="match status" value="1"/>
</dbReference>
<dbReference type="Pfam" id="PF05697">
    <property type="entry name" value="Trigger_N"/>
    <property type="match status" value="1"/>
</dbReference>
<dbReference type="GO" id="GO:0005737">
    <property type="term" value="C:cytoplasm"/>
    <property type="evidence" value="ECO:0007669"/>
    <property type="project" value="UniProtKB-SubCell"/>
</dbReference>
<keyword evidence="17" id="KW-1185">Reference proteome</keyword>
<evidence type="ECO:0000256" key="10">
    <source>
        <dbReference type="ARBA" id="ARBA00024849"/>
    </source>
</evidence>
<comment type="catalytic activity">
    <reaction evidence="1 12 13">
        <text>[protein]-peptidylproline (omega=180) = [protein]-peptidylproline (omega=0)</text>
        <dbReference type="Rhea" id="RHEA:16237"/>
        <dbReference type="Rhea" id="RHEA-COMP:10747"/>
        <dbReference type="Rhea" id="RHEA-COMP:10748"/>
        <dbReference type="ChEBI" id="CHEBI:83833"/>
        <dbReference type="ChEBI" id="CHEBI:83834"/>
        <dbReference type="EC" id="5.2.1.8"/>
    </reaction>
</comment>
<evidence type="ECO:0000259" key="15">
    <source>
        <dbReference type="PROSITE" id="PS50059"/>
    </source>
</evidence>
<evidence type="ECO:0000256" key="4">
    <source>
        <dbReference type="ARBA" id="ARBA00016902"/>
    </source>
</evidence>
<gene>
    <name evidence="12" type="primary">tig</name>
    <name evidence="16" type="ORF">SAMN04488579_104116</name>
</gene>
<dbReference type="EMBL" id="FNOU01000004">
    <property type="protein sequence ID" value="SDX62250.1"/>
    <property type="molecule type" value="Genomic_DNA"/>
</dbReference>
<evidence type="ECO:0000256" key="6">
    <source>
        <dbReference type="ARBA" id="ARBA00023110"/>
    </source>
</evidence>
<evidence type="ECO:0000313" key="16">
    <source>
        <dbReference type="EMBL" id="SDX62250.1"/>
    </source>
</evidence>
<evidence type="ECO:0000256" key="9">
    <source>
        <dbReference type="ARBA" id="ARBA00023306"/>
    </source>
</evidence>
<dbReference type="Proteomes" id="UP000199652">
    <property type="component" value="Unassembled WGS sequence"/>
</dbReference>
<dbReference type="Pfam" id="PF00254">
    <property type="entry name" value="FKBP_C"/>
    <property type="match status" value="1"/>
</dbReference>
<dbReference type="PIRSF" id="PIRSF003095">
    <property type="entry name" value="Trigger_factor"/>
    <property type="match status" value="1"/>
</dbReference>
<dbReference type="InterPro" id="IPR046357">
    <property type="entry name" value="PPIase_dom_sf"/>
</dbReference>
<dbReference type="GO" id="GO:0015031">
    <property type="term" value="P:protein transport"/>
    <property type="evidence" value="ECO:0007669"/>
    <property type="project" value="UniProtKB-UniRule"/>
</dbReference>
<evidence type="ECO:0000256" key="2">
    <source>
        <dbReference type="ARBA" id="ARBA00005464"/>
    </source>
</evidence>
<dbReference type="InterPro" id="IPR036611">
    <property type="entry name" value="Trigger_fac_ribosome-bd_sf"/>
</dbReference>
<dbReference type="AlphaFoldDB" id="A0A1H3D7I2"/>
<keyword evidence="7 12" id="KW-0143">Chaperone</keyword>
<keyword evidence="12" id="KW-0963">Cytoplasm</keyword>
<dbReference type="InterPro" id="IPR027304">
    <property type="entry name" value="Trigger_fact/SurA_dom_sf"/>
</dbReference>
<dbReference type="PANTHER" id="PTHR30560">
    <property type="entry name" value="TRIGGER FACTOR CHAPERONE AND PEPTIDYL-PROLYL CIS/TRANS ISOMERASE"/>
    <property type="match status" value="1"/>
</dbReference>
<evidence type="ECO:0000256" key="11">
    <source>
        <dbReference type="ARBA" id="ARBA00029986"/>
    </source>
</evidence>
<evidence type="ECO:0000256" key="14">
    <source>
        <dbReference type="RuleBase" id="RU003914"/>
    </source>
</evidence>
<protein>
    <recommendedName>
        <fullName evidence="4 12">Trigger factor</fullName>
        <shortName evidence="12">TF</shortName>
        <ecNumber evidence="3 12">5.2.1.8</ecNumber>
    </recommendedName>
    <alternativeName>
        <fullName evidence="11 12">PPIase</fullName>
    </alternativeName>
</protein>
<keyword evidence="5 12" id="KW-0132">Cell division</keyword>